<dbReference type="Proteomes" id="UP001224775">
    <property type="component" value="Unassembled WGS sequence"/>
</dbReference>
<feature type="compositionally biased region" description="Polar residues" evidence="1">
    <location>
        <begin position="13"/>
        <end position="22"/>
    </location>
</feature>
<dbReference type="SUPFAM" id="SSF48403">
    <property type="entry name" value="Ankyrin repeat"/>
    <property type="match status" value="1"/>
</dbReference>
<dbReference type="InterPro" id="IPR002110">
    <property type="entry name" value="Ankyrin_rpt"/>
</dbReference>
<feature type="region of interest" description="Disordered" evidence="1">
    <location>
        <begin position="511"/>
        <end position="543"/>
    </location>
</feature>
<dbReference type="PANTHER" id="PTHR24121">
    <property type="entry name" value="NO MECHANORECEPTOR POTENTIAL C, ISOFORM D-RELATED"/>
    <property type="match status" value="1"/>
</dbReference>
<proteinExistence type="predicted"/>
<evidence type="ECO:0000256" key="1">
    <source>
        <dbReference type="SAM" id="MobiDB-lite"/>
    </source>
</evidence>
<feature type="region of interest" description="Disordered" evidence="1">
    <location>
        <begin position="1"/>
        <end position="59"/>
    </location>
</feature>
<feature type="compositionally biased region" description="Low complexity" evidence="1">
    <location>
        <begin position="174"/>
        <end position="197"/>
    </location>
</feature>
<accession>A0AAD8YFX1</accession>
<evidence type="ECO:0000313" key="3">
    <source>
        <dbReference type="Proteomes" id="UP001224775"/>
    </source>
</evidence>
<feature type="region of interest" description="Disordered" evidence="1">
    <location>
        <begin position="437"/>
        <end position="464"/>
    </location>
</feature>
<sequence length="1157" mass="124875">MGAIESTIRWTPFDQQGGTSTDHPNHNKRRPKLAKSNSFPPPSSPSTSSNSISNNDSNDDYYYYAAEEYTNYGGGGEYSDGQQQQQGVSSSGAEGGDHLTTSGILMGVNAPPLYDACLVGRWEEVLAICNNSDNNSGDTLPTTCETTTLLEEEEEEGSHEDVASNLAVADEGRASNNNTAAAARRQQRQTSSSQTTNHPCLQTRYTDRRRNTPLHLACRRQPPPAVIQALLNASPSEASIRRTTDGLTPLHFAVYCGAGLEVVNLLVESMTACCMLMTSVNNNHHQSGPNSSSNTDGTMTNNEMSSTPPPPTRLLDRRRRTPLHCALTGFRTPVRPSIVRTLLRVDPQSSTMEDERGRTPLTLLFDDYAEEIMEALEEDVTVGELRERCWKKGGELYECWSMLGVLLRAAYLGSVPFDDESGGGAAAGAARAKQNLVRTRLSSVDEHDSDSDEMPPQDSQHQSYTNEVNVQEYSDRQFSIVHAAAAVWECPAPLAKLVLKCMCAKGDEAEGTEQGVKGNEGDEWDHHITDFEGGDSNTATGDSASNIILQPDSENMRLPLHIAVCSRYQSGGGREGYSSRIKAWLSSSEVGAAYYKSSSYAAVGMRRQSSSDSVTSGISNISFATGMTANTTRTGRSRATSGQVYNPRFGRSLSRESVVTQHHRISGSGFVSSNTSVSSSMANMSRAPFLQHTMVKDILDLYPEAASIVDPSTGKLPIVMAIENGKSWETAVGPLLEAYPRPFGGNGDGGMALPDDGDAASNHRIALQAALMGALTSGEVYIREEAIRTAGRLANWGGVWGMNEALDVVVSEWLDVVINQGDSSNDASSPEGIIVGPGATTDMMRMQSSILSGVAEIVIKSRPGSISDRVARSCLDCGSEFLFSRDKVVREASARVLGATLESVGDSDDAFTVMRELVLDISGDEVSTFSASSAGKSGKTGIGRVEEDVIIKHGKLLACNSILSIKWGSQLMASKDISDATVALLRRRSKDRNPVIRSAAYRAIGPLLGRSPSPSDHKLTATTTTLALKEMRHDILKGTRASEQVDVQLALARGLISAARMHPNLFLCKAGMPILDAALMLAMSKSTRPNVQKQFQIFLWVALQMGKDNDQGQRDGPMMSAGLDKYIKLAEGENGRIMMKFVTSTLAKIEDLEEEQF</sequence>
<dbReference type="Gene3D" id="1.25.40.20">
    <property type="entry name" value="Ankyrin repeat-containing domain"/>
    <property type="match status" value="1"/>
</dbReference>
<dbReference type="PANTHER" id="PTHR24121:SF23">
    <property type="entry name" value="NO MECHANORECEPTOR POTENTIAL C, ISOFORM H"/>
    <property type="match status" value="1"/>
</dbReference>
<name>A0AAD8YFX1_9STRA</name>
<keyword evidence="3" id="KW-1185">Reference proteome</keyword>
<gene>
    <name evidence="2" type="ORF">QTG54_003778</name>
</gene>
<organism evidence="2 3">
    <name type="scientific">Skeletonema marinoi</name>
    <dbReference type="NCBI Taxonomy" id="267567"/>
    <lineage>
        <taxon>Eukaryota</taxon>
        <taxon>Sar</taxon>
        <taxon>Stramenopiles</taxon>
        <taxon>Ochrophyta</taxon>
        <taxon>Bacillariophyta</taxon>
        <taxon>Coscinodiscophyceae</taxon>
        <taxon>Thalassiosirophycidae</taxon>
        <taxon>Thalassiosirales</taxon>
        <taxon>Skeletonemataceae</taxon>
        <taxon>Skeletonema</taxon>
        <taxon>Skeletonema marinoi-dohrnii complex</taxon>
    </lineage>
</organism>
<feature type="region of interest" description="Disordered" evidence="1">
    <location>
        <begin position="74"/>
        <end position="95"/>
    </location>
</feature>
<dbReference type="EMBL" id="JATAAI010000005">
    <property type="protein sequence ID" value="KAK1745854.1"/>
    <property type="molecule type" value="Genomic_DNA"/>
</dbReference>
<reference evidence="2" key="1">
    <citation type="submission" date="2023-06" db="EMBL/GenBank/DDBJ databases">
        <title>Survivors Of The Sea: Transcriptome response of Skeletonema marinoi to long-term dormancy.</title>
        <authorList>
            <person name="Pinder M.I.M."/>
            <person name="Kourtchenko O."/>
            <person name="Robertson E.K."/>
            <person name="Larsson T."/>
            <person name="Maumus F."/>
            <person name="Osuna-Cruz C.M."/>
            <person name="Vancaester E."/>
            <person name="Stenow R."/>
            <person name="Vandepoele K."/>
            <person name="Ploug H."/>
            <person name="Bruchert V."/>
            <person name="Godhe A."/>
            <person name="Topel M."/>
        </authorList>
    </citation>
    <scope>NUCLEOTIDE SEQUENCE</scope>
    <source>
        <strain evidence="2">R05AC</strain>
    </source>
</reference>
<dbReference type="SUPFAM" id="SSF48371">
    <property type="entry name" value="ARM repeat"/>
    <property type="match status" value="1"/>
</dbReference>
<comment type="caution">
    <text evidence="2">The sequence shown here is derived from an EMBL/GenBank/DDBJ whole genome shotgun (WGS) entry which is preliminary data.</text>
</comment>
<feature type="compositionally biased region" description="Low complexity" evidence="1">
    <location>
        <begin position="45"/>
        <end position="59"/>
    </location>
</feature>
<evidence type="ECO:0000313" key="2">
    <source>
        <dbReference type="EMBL" id="KAK1745854.1"/>
    </source>
</evidence>
<dbReference type="SMART" id="SM00248">
    <property type="entry name" value="ANK"/>
    <property type="match status" value="3"/>
</dbReference>
<protein>
    <submittedName>
        <fullName evidence="2">Uncharacterized protein</fullName>
    </submittedName>
</protein>
<feature type="compositionally biased region" description="Polar residues" evidence="1">
    <location>
        <begin position="282"/>
        <end position="306"/>
    </location>
</feature>
<dbReference type="InterPro" id="IPR016024">
    <property type="entry name" value="ARM-type_fold"/>
</dbReference>
<dbReference type="AlphaFoldDB" id="A0AAD8YFX1"/>
<feature type="region of interest" description="Disordered" evidence="1">
    <location>
        <begin position="282"/>
        <end position="318"/>
    </location>
</feature>
<feature type="region of interest" description="Disordered" evidence="1">
    <location>
        <begin position="167"/>
        <end position="206"/>
    </location>
</feature>
<dbReference type="Pfam" id="PF12796">
    <property type="entry name" value="Ank_2"/>
    <property type="match status" value="1"/>
</dbReference>
<dbReference type="InterPro" id="IPR036770">
    <property type="entry name" value="Ankyrin_rpt-contain_sf"/>
</dbReference>
<feature type="compositionally biased region" description="Low complexity" evidence="1">
    <location>
        <begin position="79"/>
        <end position="92"/>
    </location>
</feature>